<reference evidence="1 2" key="2">
    <citation type="submission" date="2007-09" db="EMBL/GenBank/DDBJ databases">
        <title>Draft genome sequence of Clostridium bolteae (ATCC BAA-613).</title>
        <authorList>
            <person name="Sudarsanam P."/>
            <person name="Ley R."/>
            <person name="Guruge J."/>
            <person name="Turnbaugh P.J."/>
            <person name="Mahowald M."/>
            <person name="Liep D."/>
            <person name="Gordon J."/>
        </authorList>
    </citation>
    <scope>NUCLEOTIDE SEQUENCE [LARGE SCALE GENOMIC DNA]</scope>
    <source>
        <strain evidence="2">ATCC BAA-613 / DSM 15670 / CCUG 46953 / JCM 12243 / WAL 16351</strain>
    </source>
</reference>
<name>A8RHZ9_ENTBW</name>
<gene>
    <name evidence="1" type="ORF">CLOBOL_00552</name>
</gene>
<dbReference type="PaxDb" id="411902-CLOBOL_00552"/>
<reference evidence="1 2" key="1">
    <citation type="submission" date="2007-08" db="EMBL/GenBank/DDBJ databases">
        <authorList>
            <person name="Fulton L."/>
            <person name="Clifton S."/>
            <person name="Fulton B."/>
            <person name="Xu J."/>
            <person name="Minx P."/>
            <person name="Pepin K.H."/>
            <person name="Johnson M."/>
            <person name="Thiruvilangam P."/>
            <person name="Bhonagiri V."/>
            <person name="Nash W.E."/>
            <person name="Mardis E.R."/>
            <person name="Wilson R.K."/>
        </authorList>
    </citation>
    <scope>NUCLEOTIDE SEQUENCE [LARGE SCALE GENOMIC DNA]</scope>
    <source>
        <strain evidence="2">ATCC BAA-613 / DSM 15670 / CCUG 46953 / JCM 12243 / WAL 16351</strain>
    </source>
</reference>
<dbReference type="AlphaFoldDB" id="A8RHZ9"/>
<sequence length="72" mass="8223">MFRHFSLNSQYEQVICREFRVFLDTFHNNFVKTLSVCFPASYGDKLETEKGLTPVSYGIQSSLSVCTAYSAI</sequence>
<evidence type="ECO:0000313" key="2">
    <source>
        <dbReference type="Proteomes" id="UP000005396"/>
    </source>
</evidence>
<proteinExistence type="predicted"/>
<protein>
    <submittedName>
        <fullName evidence="1">Uncharacterized protein</fullName>
    </submittedName>
</protein>
<dbReference type="EMBL" id="ABCC02000009">
    <property type="protein sequence ID" value="EDP19116.1"/>
    <property type="molecule type" value="Genomic_DNA"/>
</dbReference>
<dbReference type="Proteomes" id="UP000005396">
    <property type="component" value="Unassembled WGS sequence"/>
</dbReference>
<dbReference type="HOGENOM" id="CLU_2715215_0_0_9"/>
<evidence type="ECO:0000313" key="1">
    <source>
        <dbReference type="EMBL" id="EDP19116.1"/>
    </source>
</evidence>
<comment type="caution">
    <text evidence="1">The sequence shown here is derived from an EMBL/GenBank/DDBJ whole genome shotgun (WGS) entry which is preliminary data.</text>
</comment>
<accession>A8RHZ9</accession>
<organism evidence="1 2">
    <name type="scientific">Enterocloster bolteae (strain ATCC BAA-613 / DSM 15670 / CCUG 46953 / JCM 12243 / WAL 16351)</name>
    <name type="common">Clostridium bolteae</name>
    <dbReference type="NCBI Taxonomy" id="411902"/>
    <lineage>
        <taxon>Bacteria</taxon>
        <taxon>Bacillati</taxon>
        <taxon>Bacillota</taxon>
        <taxon>Clostridia</taxon>
        <taxon>Lachnospirales</taxon>
        <taxon>Lachnospiraceae</taxon>
        <taxon>Enterocloster</taxon>
    </lineage>
</organism>